<dbReference type="Pfam" id="PF02872">
    <property type="entry name" value="5_nucleotid_C"/>
    <property type="match status" value="1"/>
</dbReference>
<proteinExistence type="inferred from homology"/>
<gene>
    <name evidence="5" type="ORF">CLOHIR_02246</name>
</gene>
<dbReference type="PANTHER" id="PTHR11575:SF24">
    <property type="entry name" value="5'-NUCLEOTIDASE"/>
    <property type="match status" value="1"/>
</dbReference>
<dbReference type="PANTHER" id="PTHR11575">
    <property type="entry name" value="5'-NUCLEOTIDASE-RELATED"/>
    <property type="match status" value="1"/>
</dbReference>
<dbReference type="EMBL" id="ABWP01000089">
    <property type="protein sequence ID" value="EEA84122.1"/>
    <property type="molecule type" value="Genomic_DNA"/>
</dbReference>
<evidence type="ECO:0000259" key="4">
    <source>
        <dbReference type="Pfam" id="PF02872"/>
    </source>
</evidence>
<reference evidence="5 6" key="2">
    <citation type="submission" date="2008-10" db="EMBL/GenBank/DDBJ databases">
        <title>Draft genome sequence of Clostridium hiranonis (DSM 13275).</title>
        <authorList>
            <person name="Sudarsanam P."/>
            <person name="Ley R."/>
            <person name="Guruge J."/>
            <person name="Turnbaugh P.J."/>
            <person name="Mahowald M."/>
            <person name="Liep D."/>
            <person name="Gordon J."/>
        </authorList>
    </citation>
    <scope>NUCLEOTIDE SEQUENCE [LARGE SCALE GENOMIC DNA]</scope>
    <source>
        <strain evidence="5 6">DSM 13275</strain>
    </source>
</reference>
<dbReference type="SUPFAM" id="SSF55816">
    <property type="entry name" value="5'-nucleotidase (syn. UDP-sugar hydrolase), C-terminal domain"/>
    <property type="match status" value="1"/>
</dbReference>
<comment type="caution">
    <text evidence="5">The sequence shown here is derived from an EMBL/GenBank/DDBJ whole genome shotgun (WGS) entry which is preliminary data.</text>
</comment>
<dbReference type="SUPFAM" id="SSF56300">
    <property type="entry name" value="Metallo-dependent phosphatases"/>
    <property type="match status" value="1"/>
</dbReference>
<dbReference type="Pfam" id="PF00149">
    <property type="entry name" value="Metallophos"/>
    <property type="match status" value="1"/>
</dbReference>
<dbReference type="GO" id="GO:0030288">
    <property type="term" value="C:outer membrane-bounded periplasmic space"/>
    <property type="evidence" value="ECO:0007669"/>
    <property type="project" value="TreeGrafter"/>
</dbReference>
<keyword evidence="1" id="KW-0732">Signal</keyword>
<dbReference type="Gene3D" id="3.60.21.10">
    <property type="match status" value="1"/>
</dbReference>
<keyword evidence="2" id="KW-0378">Hydrolase</keyword>
<dbReference type="Gene3D" id="3.90.780.10">
    <property type="entry name" value="5'-Nucleotidase, C-terminal domain"/>
    <property type="match status" value="1"/>
</dbReference>
<reference evidence="5 6" key="1">
    <citation type="submission" date="2008-09" db="EMBL/GenBank/DDBJ databases">
        <authorList>
            <person name="Fulton L."/>
            <person name="Clifton S."/>
            <person name="Fulton B."/>
            <person name="Xu J."/>
            <person name="Minx P."/>
            <person name="Pepin K.H."/>
            <person name="Johnson M."/>
            <person name="Thiruvilangam P."/>
            <person name="Bhonagiri V."/>
            <person name="Nash W.E."/>
            <person name="Mardis E.R."/>
            <person name="Wilson R.K."/>
        </authorList>
    </citation>
    <scope>NUCLEOTIDE SEQUENCE [LARGE SCALE GENOMIC DNA]</scope>
    <source>
        <strain evidence="5 6">DSM 13275</strain>
    </source>
</reference>
<sequence length="505" mass="57383">MKRRIKIGEIKMGKKKDKTKERYKNLTLLHSNDLHGDFLAEKINKDLVGGVSMLSGYINKVRNEEQNVIYAISGDMFRGSVIDSEYKGISTIEIMNLLGPDVATIGNHEVDYGIAHLLFIEKCATFPIINANMYIATNGNRLFRPYKIIKINGMKIMFIGLITEMVLARTKLESMIGPFIDINDAVEEVGKVCNAYKPDDVDLTVLLTHIGFEADRVLASKLKPEWGINMIIGGHTHTFLDEPEVVNGIPIVQAGIGTSQIGRFDLIIDTKKNKIASYKWNTIPIKDEYCPRDEELEDLIMTYKYEVDKKYGKIITRLNRQLTHPERRRETEAGNLMADIHKEIAGVDIMFLGSGSLRKQRLGPVVTLGDLTEFYPYDDEIFVAKASGKVIKKFVSSMIRKALDVDTVSEFYQVSYGSEFVWSKSEKRLIKAELDGEKIKDDKKYTIGIQRYHLENLEKNLGIKKKDFESEFRCTATSGFQVVEEYLASHTHLDSVVEGRIKIKE</sequence>
<dbReference type="STRING" id="500633.CLOHIR_02246"/>
<dbReference type="HOGENOM" id="CLU_005854_7_3_9"/>
<dbReference type="eggNOG" id="COG0737">
    <property type="taxonomic scope" value="Bacteria"/>
</dbReference>
<dbReference type="AlphaFoldDB" id="B6G284"/>
<evidence type="ECO:0000256" key="2">
    <source>
        <dbReference type="RuleBase" id="RU362119"/>
    </source>
</evidence>
<feature type="domain" description="5'-Nucleotidase C-terminal" evidence="4">
    <location>
        <begin position="321"/>
        <end position="454"/>
    </location>
</feature>
<dbReference type="InterPro" id="IPR006179">
    <property type="entry name" value="5_nucleotidase/apyrase"/>
</dbReference>
<comment type="similarity">
    <text evidence="2">Belongs to the 5'-nucleotidase family.</text>
</comment>
<accession>B6G284</accession>
<evidence type="ECO:0000256" key="1">
    <source>
        <dbReference type="ARBA" id="ARBA00022729"/>
    </source>
</evidence>
<protein>
    <submittedName>
        <fullName evidence="5">5'-nucleotidase, C-terminal domain protein</fullName>
    </submittedName>
</protein>
<evidence type="ECO:0000259" key="3">
    <source>
        <dbReference type="Pfam" id="PF00149"/>
    </source>
</evidence>
<dbReference type="PRINTS" id="PR01607">
    <property type="entry name" value="APYRASEFAMLY"/>
</dbReference>
<dbReference type="InterPro" id="IPR008334">
    <property type="entry name" value="5'-Nucleotdase_C"/>
</dbReference>
<keyword evidence="6" id="KW-1185">Reference proteome</keyword>
<keyword evidence="2" id="KW-0547">Nucleotide-binding</keyword>
<dbReference type="InterPro" id="IPR029052">
    <property type="entry name" value="Metallo-depent_PP-like"/>
</dbReference>
<name>B6G284_PEPHT</name>
<organism evidence="5 6">
    <name type="scientific">Peptacetobacter hiranonis (strain DSM 13275 / JCM 10541 / KCTC 15199 / TO-931)</name>
    <name type="common">Clostridium hiranonis</name>
    <dbReference type="NCBI Taxonomy" id="500633"/>
    <lineage>
        <taxon>Bacteria</taxon>
        <taxon>Bacillati</taxon>
        <taxon>Bacillota</taxon>
        <taxon>Clostridia</taxon>
        <taxon>Peptostreptococcales</taxon>
        <taxon>Peptostreptococcaceae</taxon>
        <taxon>Peptacetobacter</taxon>
    </lineage>
</organism>
<evidence type="ECO:0000313" key="5">
    <source>
        <dbReference type="EMBL" id="EEA84122.1"/>
    </source>
</evidence>
<dbReference type="InterPro" id="IPR036907">
    <property type="entry name" value="5'-Nucleotdase_C_sf"/>
</dbReference>
<dbReference type="GO" id="GO:0009166">
    <property type="term" value="P:nucleotide catabolic process"/>
    <property type="evidence" value="ECO:0007669"/>
    <property type="project" value="InterPro"/>
</dbReference>
<dbReference type="InterPro" id="IPR004843">
    <property type="entry name" value="Calcineurin-like_PHP"/>
</dbReference>
<dbReference type="GO" id="GO:0016787">
    <property type="term" value="F:hydrolase activity"/>
    <property type="evidence" value="ECO:0007669"/>
    <property type="project" value="UniProtKB-KW"/>
</dbReference>
<dbReference type="Proteomes" id="UP000003178">
    <property type="component" value="Unassembled WGS sequence"/>
</dbReference>
<feature type="domain" description="Calcineurin-like phosphoesterase" evidence="3">
    <location>
        <begin position="27"/>
        <end position="238"/>
    </location>
</feature>
<dbReference type="GO" id="GO:0000166">
    <property type="term" value="F:nucleotide binding"/>
    <property type="evidence" value="ECO:0007669"/>
    <property type="project" value="UniProtKB-KW"/>
</dbReference>
<evidence type="ECO:0000313" key="6">
    <source>
        <dbReference type="Proteomes" id="UP000003178"/>
    </source>
</evidence>
<dbReference type="CDD" id="cd00845">
    <property type="entry name" value="MPP_UshA_N_like"/>
    <property type="match status" value="1"/>
</dbReference>